<keyword evidence="2" id="KW-0548">Nucleotidyltransferase</keyword>
<evidence type="ECO:0000256" key="4">
    <source>
        <dbReference type="ARBA" id="ARBA00022759"/>
    </source>
</evidence>
<dbReference type="InterPro" id="IPR041373">
    <property type="entry name" value="RT_RNaseH"/>
</dbReference>
<dbReference type="CDD" id="cd09274">
    <property type="entry name" value="RNase_HI_RT_Ty3"/>
    <property type="match status" value="1"/>
</dbReference>
<keyword evidence="1" id="KW-0808">Transferase</keyword>
<dbReference type="GO" id="GO:0004519">
    <property type="term" value="F:endonuclease activity"/>
    <property type="evidence" value="ECO:0007669"/>
    <property type="project" value="UniProtKB-KW"/>
</dbReference>
<evidence type="ECO:0000313" key="9">
    <source>
        <dbReference type="EMBL" id="CAE0636671.1"/>
    </source>
</evidence>
<dbReference type="SUPFAM" id="SSF56672">
    <property type="entry name" value="DNA/RNA polymerases"/>
    <property type="match status" value="1"/>
</dbReference>
<dbReference type="AlphaFoldDB" id="A0A7S3XZG2"/>
<gene>
    <name evidence="9" type="ORF">HAKA00212_LOCUS15437</name>
</gene>
<feature type="compositionally biased region" description="Basic residues" evidence="7">
    <location>
        <begin position="1"/>
        <end position="15"/>
    </location>
</feature>
<name>A0A7S3XZG2_HETAK</name>
<protein>
    <recommendedName>
        <fullName evidence="8">Reverse transcriptase RNase H-like domain-containing protein</fullName>
    </recommendedName>
</protein>
<keyword evidence="3" id="KW-0540">Nuclease</keyword>
<evidence type="ECO:0000256" key="1">
    <source>
        <dbReference type="ARBA" id="ARBA00022679"/>
    </source>
</evidence>
<feature type="domain" description="Reverse transcriptase RNase H-like" evidence="8">
    <location>
        <begin position="46"/>
        <end position="127"/>
    </location>
</feature>
<keyword evidence="6" id="KW-0695">RNA-directed DNA polymerase</keyword>
<evidence type="ECO:0000256" key="2">
    <source>
        <dbReference type="ARBA" id="ARBA00022695"/>
    </source>
</evidence>
<dbReference type="InterPro" id="IPR050951">
    <property type="entry name" value="Retrovirus_Pol_polyprotein"/>
</dbReference>
<dbReference type="PANTHER" id="PTHR37984:SF5">
    <property type="entry name" value="PROTEIN NYNRIN-LIKE"/>
    <property type="match status" value="1"/>
</dbReference>
<dbReference type="GO" id="GO:0003964">
    <property type="term" value="F:RNA-directed DNA polymerase activity"/>
    <property type="evidence" value="ECO:0007669"/>
    <property type="project" value="UniProtKB-KW"/>
</dbReference>
<evidence type="ECO:0000256" key="5">
    <source>
        <dbReference type="ARBA" id="ARBA00022801"/>
    </source>
</evidence>
<proteinExistence type="predicted"/>
<dbReference type="EMBL" id="HBIU01033550">
    <property type="protein sequence ID" value="CAE0636671.1"/>
    <property type="molecule type" value="Transcribed_RNA"/>
</dbReference>
<feature type="region of interest" description="Disordered" evidence="7">
    <location>
        <begin position="1"/>
        <end position="21"/>
    </location>
</feature>
<keyword evidence="4" id="KW-0255">Endonuclease</keyword>
<dbReference type="InterPro" id="IPR043502">
    <property type="entry name" value="DNA/RNA_pol_sf"/>
</dbReference>
<evidence type="ECO:0000259" key="8">
    <source>
        <dbReference type="Pfam" id="PF17917"/>
    </source>
</evidence>
<evidence type="ECO:0000256" key="6">
    <source>
        <dbReference type="ARBA" id="ARBA00022918"/>
    </source>
</evidence>
<accession>A0A7S3XZG2</accession>
<evidence type="ECO:0000256" key="7">
    <source>
        <dbReference type="SAM" id="MobiDB-lite"/>
    </source>
</evidence>
<sequence>MHRLRYMHKHRRRRRTSDGRMSSRLHVQVKALLERELMIHSLVGDEPIEVFVDAFKVAIAGVIIQNGKLISSVSRTLTKAERKHHIIELEALAIRYSLQKMKHFLHGREFTVFTDHKPLLGIWKKAALIENIRLLSSVLAVTEYQFEMKHIEGEKNVLADYGSRQIDSSQYPTAEELSGMDDFLDTIFASLVDDNMQLPNIDMEDYTSGDYDELQKFSISEMQQDGVLYVTHRGERLIYVPSKLRQAFFHCIHTTKHMGVTEMCATTKQLGYYFPLMQDKYLEFLSSCPCAGAKNYRTGLQKYKGKGITATRPMDLVALDLYMYDSINYLVMVDVYSRLLDSDD</sequence>
<dbReference type="PANTHER" id="PTHR37984">
    <property type="entry name" value="PROTEIN CBG26694"/>
    <property type="match status" value="1"/>
</dbReference>
<organism evidence="9">
    <name type="scientific">Heterosigma akashiwo</name>
    <name type="common">Chromophytic alga</name>
    <name type="synonym">Heterosigma carterae</name>
    <dbReference type="NCBI Taxonomy" id="2829"/>
    <lineage>
        <taxon>Eukaryota</taxon>
        <taxon>Sar</taxon>
        <taxon>Stramenopiles</taxon>
        <taxon>Ochrophyta</taxon>
        <taxon>Raphidophyceae</taxon>
        <taxon>Chattonellales</taxon>
        <taxon>Chattonellaceae</taxon>
        <taxon>Heterosigma</taxon>
    </lineage>
</organism>
<evidence type="ECO:0000256" key="3">
    <source>
        <dbReference type="ARBA" id="ARBA00022722"/>
    </source>
</evidence>
<keyword evidence="5" id="KW-0378">Hydrolase</keyword>
<dbReference type="Pfam" id="PF17917">
    <property type="entry name" value="RT_RNaseH"/>
    <property type="match status" value="1"/>
</dbReference>
<dbReference type="Gene3D" id="1.10.340.70">
    <property type="match status" value="1"/>
</dbReference>
<dbReference type="GO" id="GO:0016787">
    <property type="term" value="F:hydrolase activity"/>
    <property type="evidence" value="ECO:0007669"/>
    <property type="project" value="UniProtKB-KW"/>
</dbReference>
<reference evidence="9" key="1">
    <citation type="submission" date="2021-01" db="EMBL/GenBank/DDBJ databases">
        <authorList>
            <person name="Corre E."/>
            <person name="Pelletier E."/>
            <person name="Niang G."/>
            <person name="Scheremetjew M."/>
            <person name="Finn R."/>
            <person name="Kale V."/>
            <person name="Holt S."/>
            <person name="Cochrane G."/>
            <person name="Meng A."/>
            <person name="Brown T."/>
            <person name="Cohen L."/>
        </authorList>
    </citation>
    <scope>NUCLEOTIDE SEQUENCE</scope>
    <source>
        <strain evidence="9">CCMP3107</strain>
    </source>
</reference>